<keyword evidence="3" id="KW-0460">Magnesium</keyword>
<evidence type="ECO:0000313" key="5">
    <source>
        <dbReference type="EMBL" id="KAH7964118.1"/>
    </source>
</evidence>
<dbReference type="EMBL" id="JABSTU010004230">
    <property type="protein sequence ID" value="KAH7964118.1"/>
    <property type="molecule type" value="Genomic_DNA"/>
</dbReference>
<dbReference type="PANTHER" id="PTHR11596:SF5">
    <property type="entry name" value="ALKALINE PHOSPHATASE"/>
    <property type="match status" value="1"/>
</dbReference>
<gene>
    <name evidence="5" type="ORF">HPB51_027643</name>
</gene>
<evidence type="ECO:0000256" key="1">
    <source>
        <dbReference type="ARBA" id="ARBA00012647"/>
    </source>
</evidence>
<dbReference type="InterPro" id="IPR001952">
    <property type="entry name" value="Alkaline_phosphatase"/>
</dbReference>
<sequence>MLSCGPGQLGADQQHRVSGLAPPVQGMSTGLVTTTRVTHATPAALYGHSAHHDWEMDTKMPKRTRCKDIAWQLVEEEPGRNMNVRI</sequence>
<comment type="caution">
    <text evidence="5">The sequence shown here is derived from an EMBL/GenBank/DDBJ whole genome shotgun (WGS) entry which is preliminary data.</text>
</comment>
<reference evidence="5" key="1">
    <citation type="journal article" date="2020" name="Cell">
        <title>Large-Scale Comparative Analyses of Tick Genomes Elucidate Their Genetic Diversity and Vector Capacities.</title>
        <authorList>
            <consortium name="Tick Genome and Microbiome Consortium (TIGMIC)"/>
            <person name="Jia N."/>
            <person name="Wang J."/>
            <person name="Shi W."/>
            <person name="Du L."/>
            <person name="Sun Y."/>
            <person name="Zhan W."/>
            <person name="Jiang J.F."/>
            <person name="Wang Q."/>
            <person name="Zhang B."/>
            <person name="Ji P."/>
            <person name="Bell-Sakyi L."/>
            <person name="Cui X.M."/>
            <person name="Yuan T.T."/>
            <person name="Jiang B.G."/>
            <person name="Yang W.F."/>
            <person name="Lam T.T."/>
            <person name="Chang Q.C."/>
            <person name="Ding S.J."/>
            <person name="Wang X.J."/>
            <person name="Zhu J.G."/>
            <person name="Ruan X.D."/>
            <person name="Zhao L."/>
            <person name="Wei J.T."/>
            <person name="Ye R.Z."/>
            <person name="Que T.C."/>
            <person name="Du C.H."/>
            <person name="Zhou Y.H."/>
            <person name="Cheng J.X."/>
            <person name="Dai P.F."/>
            <person name="Guo W.B."/>
            <person name="Han X.H."/>
            <person name="Huang E.J."/>
            <person name="Li L.F."/>
            <person name="Wei W."/>
            <person name="Gao Y.C."/>
            <person name="Liu J.Z."/>
            <person name="Shao H.Z."/>
            <person name="Wang X."/>
            <person name="Wang C.C."/>
            <person name="Yang T.C."/>
            <person name="Huo Q.B."/>
            <person name="Li W."/>
            <person name="Chen H.Y."/>
            <person name="Chen S.E."/>
            <person name="Zhou L.G."/>
            <person name="Ni X.B."/>
            <person name="Tian J.H."/>
            <person name="Sheng Y."/>
            <person name="Liu T."/>
            <person name="Pan Y.S."/>
            <person name="Xia L.Y."/>
            <person name="Li J."/>
            <person name="Zhao F."/>
            <person name="Cao W.C."/>
        </authorList>
    </citation>
    <scope>NUCLEOTIDE SEQUENCE</scope>
    <source>
        <strain evidence="5">Rmic-2018</strain>
    </source>
</reference>
<feature type="region of interest" description="Disordered" evidence="4">
    <location>
        <begin position="1"/>
        <end position="24"/>
    </location>
</feature>
<dbReference type="Gene3D" id="3.40.720.10">
    <property type="entry name" value="Alkaline Phosphatase, subunit A"/>
    <property type="match status" value="1"/>
</dbReference>
<feature type="binding site" evidence="3">
    <location>
        <position position="41"/>
    </location>
    <ligand>
        <name>Mg(2+)</name>
        <dbReference type="ChEBI" id="CHEBI:18420"/>
    </ligand>
</feature>
<dbReference type="GO" id="GO:0046872">
    <property type="term" value="F:metal ion binding"/>
    <property type="evidence" value="ECO:0007669"/>
    <property type="project" value="UniProtKB-KW"/>
</dbReference>
<dbReference type="InterPro" id="IPR017850">
    <property type="entry name" value="Alkaline_phosphatase_core_sf"/>
</dbReference>
<dbReference type="VEuPathDB" id="VectorBase:LOC119160911"/>
<dbReference type="AlphaFoldDB" id="A0A9J6CZP7"/>
<proteinExistence type="predicted"/>
<evidence type="ECO:0000313" key="6">
    <source>
        <dbReference type="Proteomes" id="UP000821866"/>
    </source>
</evidence>
<evidence type="ECO:0000256" key="2">
    <source>
        <dbReference type="ARBA" id="ARBA00022553"/>
    </source>
</evidence>
<keyword evidence="3" id="KW-0479">Metal-binding</keyword>
<organism evidence="5 6">
    <name type="scientific">Rhipicephalus microplus</name>
    <name type="common">Cattle tick</name>
    <name type="synonym">Boophilus microplus</name>
    <dbReference type="NCBI Taxonomy" id="6941"/>
    <lineage>
        <taxon>Eukaryota</taxon>
        <taxon>Metazoa</taxon>
        <taxon>Ecdysozoa</taxon>
        <taxon>Arthropoda</taxon>
        <taxon>Chelicerata</taxon>
        <taxon>Arachnida</taxon>
        <taxon>Acari</taxon>
        <taxon>Parasitiformes</taxon>
        <taxon>Ixodida</taxon>
        <taxon>Ixodoidea</taxon>
        <taxon>Ixodidae</taxon>
        <taxon>Rhipicephalinae</taxon>
        <taxon>Rhipicephalus</taxon>
        <taxon>Boophilus</taxon>
    </lineage>
</organism>
<evidence type="ECO:0000256" key="4">
    <source>
        <dbReference type="SAM" id="MobiDB-lite"/>
    </source>
</evidence>
<dbReference type="EC" id="3.1.3.1" evidence="1"/>
<dbReference type="Proteomes" id="UP000821866">
    <property type="component" value="Unassembled WGS sequence"/>
</dbReference>
<accession>A0A9J6CZP7</accession>
<dbReference type="PANTHER" id="PTHR11596">
    <property type="entry name" value="ALKALINE PHOSPHATASE"/>
    <property type="match status" value="1"/>
</dbReference>
<evidence type="ECO:0000256" key="3">
    <source>
        <dbReference type="PIRSR" id="PIRSR601952-2"/>
    </source>
</evidence>
<keyword evidence="2" id="KW-0597">Phosphoprotein</keyword>
<dbReference type="SUPFAM" id="SSF53649">
    <property type="entry name" value="Alkaline phosphatase-like"/>
    <property type="match status" value="1"/>
</dbReference>
<dbReference type="Pfam" id="PF00245">
    <property type="entry name" value="Alk_phosphatase"/>
    <property type="match status" value="1"/>
</dbReference>
<protein>
    <recommendedName>
        <fullName evidence="1">alkaline phosphatase</fullName>
        <ecNumber evidence="1">3.1.3.1</ecNumber>
    </recommendedName>
</protein>
<name>A0A9J6CZP7_RHIMP</name>
<comment type="cofactor">
    <cofactor evidence="3">
        <name>Mg(2+)</name>
        <dbReference type="ChEBI" id="CHEBI:18420"/>
    </cofactor>
    <text evidence="3">Binds 1 Mg(2+) ion.</text>
</comment>
<reference evidence="5" key="2">
    <citation type="submission" date="2021-09" db="EMBL/GenBank/DDBJ databases">
        <authorList>
            <person name="Jia N."/>
            <person name="Wang J."/>
            <person name="Shi W."/>
            <person name="Du L."/>
            <person name="Sun Y."/>
            <person name="Zhan W."/>
            <person name="Jiang J."/>
            <person name="Wang Q."/>
            <person name="Zhang B."/>
            <person name="Ji P."/>
            <person name="Sakyi L.B."/>
            <person name="Cui X."/>
            <person name="Yuan T."/>
            <person name="Jiang B."/>
            <person name="Yang W."/>
            <person name="Lam T.T.-Y."/>
            <person name="Chang Q."/>
            <person name="Ding S."/>
            <person name="Wang X."/>
            <person name="Zhu J."/>
            <person name="Ruan X."/>
            <person name="Zhao L."/>
            <person name="Wei J."/>
            <person name="Que T."/>
            <person name="Du C."/>
            <person name="Cheng J."/>
            <person name="Dai P."/>
            <person name="Han X."/>
            <person name="Huang E."/>
            <person name="Gao Y."/>
            <person name="Liu J."/>
            <person name="Shao H."/>
            <person name="Ye R."/>
            <person name="Li L."/>
            <person name="Wei W."/>
            <person name="Wang X."/>
            <person name="Wang C."/>
            <person name="Huo Q."/>
            <person name="Li W."/>
            <person name="Guo W."/>
            <person name="Chen H."/>
            <person name="Chen S."/>
            <person name="Zhou L."/>
            <person name="Zhou L."/>
            <person name="Ni X."/>
            <person name="Tian J."/>
            <person name="Zhou Y."/>
            <person name="Sheng Y."/>
            <person name="Liu T."/>
            <person name="Pan Y."/>
            <person name="Xia L."/>
            <person name="Li J."/>
            <person name="Zhao F."/>
            <person name="Cao W."/>
        </authorList>
    </citation>
    <scope>NUCLEOTIDE SEQUENCE</scope>
    <source>
        <strain evidence="5">Rmic-2018</strain>
        <tissue evidence="5">Larvae</tissue>
    </source>
</reference>
<feature type="binding site" evidence="3">
    <location>
        <position position="39"/>
    </location>
    <ligand>
        <name>Mg(2+)</name>
        <dbReference type="ChEBI" id="CHEBI:18420"/>
    </ligand>
</feature>
<keyword evidence="6" id="KW-1185">Reference proteome</keyword>
<dbReference type="GO" id="GO:0004035">
    <property type="term" value="F:alkaline phosphatase activity"/>
    <property type="evidence" value="ECO:0007669"/>
    <property type="project" value="UniProtKB-EC"/>
</dbReference>